<dbReference type="EnsemblProtists" id="HpaT808555">
    <property type="protein sequence ID" value="HpaP808555"/>
    <property type="gene ID" value="HpaG808555"/>
</dbReference>
<evidence type="ECO:0000313" key="2">
    <source>
        <dbReference type="Proteomes" id="UP000011713"/>
    </source>
</evidence>
<proteinExistence type="predicted"/>
<keyword evidence="2" id="KW-1185">Reference proteome</keyword>
<dbReference type="Proteomes" id="UP000011713">
    <property type="component" value="Unassembled WGS sequence"/>
</dbReference>
<accession>M4BQ66</accession>
<name>M4BQ66_HYAAE</name>
<protein>
    <submittedName>
        <fullName evidence="1">Uncharacterized protein</fullName>
    </submittedName>
</protein>
<evidence type="ECO:0000313" key="1">
    <source>
        <dbReference type="EnsemblProtists" id="HpaP808555"/>
    </source>
</evidence>
<reference evidence="2" key="1">
    <citation type="journal article" date="2010" name="Science">
        <title>Signatures of adaptation to obligate biotrophy in the Hyaloperonospora arabidopsidis genome.</title>
        <authorList>
            <person name="Baxter L."/>
            <person name="Tripathy S."/>
            <person name="Ishaque N."/>
            <person name="Boot N."/>
            <person name="Cabral A."/>
            <person name="Kemen E."/>
            <person name="Thines M."/>
            <person name="Ah-Fong A."/>
            <person name="Anderson R."/>
            <person name="Badejoko W."/>
            <person name="Bittner-Eddy P."/>
            <person name="Boore J.L."/>
            <person name="Chibucos M.C."/>
            <person name="Coates M."/>
            <person name="Dehal P."/>
            <person name="Delehaunty K."/>
            <person name="Dong S."/>
            <person name="Downton P."/>
            <person name="Dumas B."/>
            <person name="Fabro G."/>
            <person name="Fronick C."/>
            <person name="Fuerstenberg S.I."/>
            <person name="Fulton L."/>
            <person name="Gaulin E."/>
            <person name="Govers F."/>
            <person name="Hughes L."/>
            <person name="Humphray S."/>
            <person name="Jiang R.H."/>
            <person name="Judelson H."/>
            <person name="Kamoun S."/>
            <person name="Kyung K."/>
            <person name="Meijer H."/>
            <person name="Minx P."/>
            <person name="Morris P."/>
            <person name="Nelson J."/>
            <person name="Phuntumart V."/>
            <person name="Qutob D."/>
            <person name="Rehmany A."/>
            <person name="Rougon-Cardoso A."/>
            <person name="Ryden P."/>
            <person name="Torto-Alalibo T."/>
            <person name="Studholme D."/>
            <person name="Wang Y."/>
            <person name="Win J."/>
            <person name="Wood J."/>
            <person name="Clifton S.W."/>
            <person name="Rogers J."/>
            <person name="Van den Ackerveken G."/>
            <person name="Jones J.D."/>
            <person name="McDowell J.M."/>
            <person name="Beynon J."/>
            <person name="Tyler B.M."/>
        </authorList>
    </citation>
    <scope>NUCLEOTIDE SEQUENCE [LARGE SCALE GENOMIC DNA]</scope>
    <source>
        <strain evidence="2">Emoy2</strain>
    </source>
</reference>
<dbReference type="HOGENOM" id="CLU_2459532_0_0_1"/>
<organism evidence="1 2">
    <name type="scientific">Hyaloperonospora arabidopsidis (strain Emoy2)</name>
    <name type="common">Downy mildew agent</name>
    <name type="synonym">Peronospora arabidopsidis</name>
    <dbReference type="NCBI Taxonomy" id="559515"/>
    <lineage>
        <taxon>Eukaryota</taxon>
        <taxon>Sar</taxon>
        <taxon>Stramenopiles</taxon>
        <taxon>Oomycota</taxon>
        <taxon>Peronosporomycetes</taxon>
        <taxon>Peronosporales</taxon>
        <taxon>Peronosporaceae</taxon>
        <taxon>Hyaloperonospora</taxon>
    </lineage>
</organism>
<dbReference type="EMBL" id="JH598554">
    <property type="status" value="NOT_ANNOTATED_CDS"/>
    <property type="molecule type" value="Genomic_DNA"/>
</dbReference>
<dbReference type="InParanoid" id="M4BQ66"/>
<dbReference type="AlphaFoldDB" id="M4BQ66"/>
<sequence length="89" mass="10153">MLGRRLWSWWHSGSGSITIQLERSKLAPTDGPTHVDQSRDNRVIGLVPRQVGGVREGRTGGYRSFGVRSWDRRGRYEGSRFRVVSAREI</sequence>
<reference evidence="1" key="2">
    <citation type="submission" date="2015-06" db="UniProtKB">
        <authorList>
            <consortium name="EnsemblProtists"/>
        </authorList>
    </citation>
    <scope>IDENTIFICATION</scope>
    <source>
        <strain evidence="1">Emoy2</strain>
    </source>
</reference>
<dbReference type="VEuPathDB" id="FungiDB:HpaG808555"/>